<dbReference type="SUPFAM" id="SSF57903">
    <property type="entry name" value="FYVE/PHD zinc finger"/>
    <property type="match status" value="2"/>
</dbReference>
<dbReference type="GO" id="GO:0048189">
    <property type="term" value="C:Lid2 complex"/>
    <property type="evidence" value="ECO:0007669"/>
    <property type="project" value="TreeGrafter"/>
</dbReference>
<feature type="compositionally biased region" description="Low complexity" evidence="5">
    <location>
        <begin position="246"/>
        <end position="260"/>
    </location>
</feature>
<dbReference type="InterPro" id="IPR029617">
    <property type="entry name" value="Snt2"/>
</dbReference>
<evidence type="ECO:0000259" key="6">
    <source>
        <dbReference type="PROSITE" id="PS50016"/>
    </source>
</evidence>
<evidence type="ECO:0000313" key="10">
    <source>
        <dbReference type="Proteomes" id="UP000193218"/>
    </source>
</evidence>
<dbReference type="PANTHER" id="PTHR47672:SF1">
    <property type="entry name" value="E3 UBIQUITIN-PROTEIN LIGASE SNT2"/>
    <property type="match status" value="1"/>
</dbReference>
<dbReference type="GO" id="GO:0004842">
    <property type="term" value="F:ubiquitin-protein transferase activity"/>
    <property type="evidence" value="ECO:0007669"/>
    <property type="project" value="TreeGrafter"/>
</dbReference>
<comment type="caution">
    <text evidence="9">The sequence shown here is derived from an EMBL/GenBank/DDBJ whole genome shotgun (WGS) entry which is preliminary data.</text>
</comment>
<reference evidence="9 10" key="1">
    <citation type="submission" date="2017-03" db="EMBL/GenBank/DDBJ databases">
        <title>Widespread Adenine N6-methylation of Active Genes in Fungi.</title>
        <authorList>
            <consortium name="DOE Joint Genome Institute"/>
            <person name="Mondo S.J."/>
            <person name="Dannebaum R.O."/>
            <person name="Kuo R.C."/>
            <person name="Louie K.B."/>
            <person name="Bewick A.J."/>
            <person name="Labutti K."/>
            <person name="Haridas S."/>
            <person name="Kuo A."/>
            <person name="Salamov A."/>
            <person name="Ahrendt S.R."/>
            <person name="Lau R."/>
            <person name="Bowen B.P."/>
            <person name="Lipzen A."/>
            <person name="Sullivan W."/>
            <person name="Andreopoulos W.B."/>
            <person name="Clum A."/>
            <person name="Lindquist E."/>
            <person name="Daum C."/>
            <person name="Northen T.R."/>
            <person name="Ramamoorthy G."/>
            <person name="Schmitz R.J."/>
            <person name="Gryganskyi A."/>
            <person name="Culley D."/>
            <person name="Magnuson J."/>
            <person name="James T.Y."/>
            <person name="O'Malley M.A."/>
            <person name="Stajich J.E."/>
            <person name="Spatafora J.W."/>
            <person name="Visel A."/>
            <person name="Grigoriev I.V."/>
        </authorList>
    </citation>
    <scope>NUCLEOTIDE SEQUENCE [LARGE SCALE GENOMIC DNA]</scope>
    <source>
        <strain evidence="9 10">NRRL Y-17943</strain>
    </source>
</reference>
<organism evidence="9 10">
    <name type="scientific">Kockovaella imperatae</name>
    <dbReference type="NCBI Taxonomy" id="4999"/>
    <lineage>
        <taxon>Eukaryota</taxon>
        <taxon>Fungi</taxon>
        <taxon>Dikarya</taxon>
        <taxon>Basidiomycota</taxon>
        <taxon>Agaricomycotina</taxon>
        <taxon>Tremellomycetes</taxon>
        <taxon>Tremellales</taxon>
        <taxon>Cuniculitremaceae</taxon>
        <taxon>Kockovaella</taxon>
    </lineage>
</organism>
<feature type="compositionally biased region" description="Basic residues" evidence="5">
    <location>
        <begin position="479"/>
        <end position="490"/>
    </location>
</feature>
<keyword evidence="2 4" id="KW-0863">Zinc-finger</keyword>
<evidence type="ECO:0000256" key="1">
    <source>
        <dbReference type="ARBA" id="ARBA00022723"/>
    </source>
</evidence>
<dbReference type="InParanoid" id="A0A1Y1U8J4"/>
<dbReference type="GeneID" id="33558628"/>
<feature type="domain" description="PHD-type" evidence="8">
    <location>
        <begin position="660"/>
        <end position="782"/>
    </location>
</feature>
<keyword evidence="3" id="KW-0862">Zinc</keyword>
<dbReference type="Pfam" id="PF00628">
    <property type="entry name" value="PHD"/>
    <property type="match status" value="1"/>
</dbReference>
<dbReference type="InterPro" id="IPR019786">
    <property type="entry name" value="Zinc_finger_PHD-type_CS"/>
</dbReference>
<dbReference type="InterPro" id="IPR013083">
    <property type="entry name" value="Znf_RING/FYVE/PHD"/>
</dbReference>
<dbReference type="InterPro" id="IPR001025">
    <property type="entry name" value="BAH_dom"/>
</dbReference>
<dbReference type="InterPro" id="IPR001965">
    <property type="entry name" value="Znf_PHD"/>
</dbReference>
<feature type="domain" description="BAH" evidence="7">
    <location>
        <begin position="17"/>
        <end position="144"/>
    </location>
</feature>
<keyword evidence="10" id="KW-1185">Reference proteome</keyword>
<dbReference type="CDD" id="cd15571">
    <property type="entry name" value="ePHD"/>
    <property type="match status" value="1"/>
</dbReference>
<feature type="domain" description="PHD-type" evidence="6">
    <location>
        <begin position="181"/>
        <end position="233"/>
    </location>
</feature>
<dbReference type="InterPro" id="IPR034732">
    <property type="entry name" value="EPHD"/>
</dbReference>
<evidence type="ECO:0000256" key="3">
    <source>
        <dbReference type="ARBA" id="ARBA00022833"/>
    </source>
</evidence>
<evidence type="ECO:0000259" key="7">
    <source>
        <dbReference type="PROSITE" id="PS51038"/>
    </source>
</evidence>
<feature type="region of interest" description="Disordered" evidence="5">
    <location>
        <begin position="245"/>
        <end position="264"/>
    </location>
</feature>
<dbReference type="GO" id="GO:0036205">
    <property type="term" value="P:histone catabolic process"/>
    <property type="evidence" value="ECO:0007669"/>
    <property type="project" value="TreeGrafter"/>
</dbReference>
<dbReference type="SMART" id="SM00439">
    <property type="entry name" value="BAH"/>
    <property type="match status" value="1"/>
</dbReference>
<dbReference type="PROSITE" id="PS51805">
    <property type="entry name" value="EPHD"/>
    <property type="match status" value="1"/>
</dbReference>
<dbReference type="GO" id="GO:0003682">
    <property type="term" value="F:chromatin binding"/>
    <property type="evidence" value="ECO:0007669"/>
    <property type="project" value="InterPro"/>
</dbReference>
<dbReference type="InterPro" id="IPR011011">
    <property type="entry name" value="Znf_FYVE_PHD"/>
</dbReference>
<evidence type="ECO:0000313" key="9">
    <source>
        <dbReference type="EMBL" id="ORX34360.1"/>
    </source>
</evidence>
<evidence type="ECO:0000256" key="4">
    <source>
        <dbReference type="PROSITE-ProRule" id="PRU00146"/>
    </source>
</evidence>
<dbReference type="Pfam" id="PF01426">
    <property type="entry name" value="BAH"/>
    <property type="match status" value="1"/>
</dbReference>
<dbReference type="GO" id="GO:0008270">
    <property type="term" value="F:zinc ion binding"/>
    <property type="evidence" value="ECO:0007669"/>
    <property type="project" value="UniProtKB-KW"/>
</dbReference>
<protein>
    <submittedName>
        <fullName evidence="9">Uncharacterized protein</fullName>
    </submittedName>
</protein>
<evidence type="ECO:0000259" key="8">
    <source>
        <dbReference type="PROSITE" id="PS51805"/>
    </source>
</evidence>
<dbReference type="PROSITE" id="PS50016">
    <property type="entry name" value="ZF_PHD_2"/>
    <property type="match status" value="1"/>
</dbReference>
<dbReference type="STRING" id="4999.A0A1Y1U8J4"/>
<accession>A0A1Y1U8J4</accession>
<gene>
    <name evidence="9" type="ORF">BD324DRAFT_635569</name>
</gene>
<dbReference type="Pfam" id="PF13832">
    <property type="entry name" value="zf-HC5HC2H_2"/>
    <property type="match status" value="1"/>
</dbReference>
<dbReference type="OrthoDB" id="336088at2759"/>
<dbReference type="FunCoup" id="A0A1Y1U8J4">
    <property type="interactions" value="163"/>
</dbReference>
<feature type="region of interest" description="Disordered" evidence="5">
    <location>
        <begin position="479"/>
        <end position="512"/>
    </location>
</feature>
<evidence type="ECO:0000256" key="2">
    <source>
        <dbReference type="ARBA" id="ARBA00022771"/>
    </source>
</evidence>
<dbReference type="Gene3D" id="2.30.30.490">
    <property type="match status" value="1"/>
</dbReference>
<proteinExistence type="predicted"/>
<dbReference type="InterPro" id="IPR043151">
    <property type="entry name" value="BAH_sf"/>
</dbReference>
<dbReference type="SMART" id="SM00249">
    <property type="entry name" value="PHD"/>
    <property type="match status" value="3"/>
</dbReference>
<keyword evidence="1" id="KW-0479">Metal-binding</keyword>
<dbReference type="PANTHER" id="PTHR47672">
    <property type="entry name" value="E3 UBIQUITIN-PROTEIN LIGASE SNT2"/>
    <property type="match status" value="1"/>
</dbReference>
<dbReference type="EMBL" id="NBSH01000014">
    <property type="protein sequence ID" value="ORX34360.1"/>
    <property type="molecule type" value="Genomic_DNA"/>
</dbReference>
<dbReference type="AlphaFoldDB" id="A0A1Y1U8J4"/>
<feature type="compositionally biased region" description="Basic and acidic residues" evidence="5">
    <location>
        <begin position="343"/>
        <end position="353"/>
    </location>
</feature>
<dbReference type="PROSITE" id="PS51038">
    <property type="entry name" value="BAH"/>
    <property type="match status" value="1"/>
</dbReference>
<dbReference type="PROSITE" id="PS01359">
    <property type="entry name" value="ZF_PHD_1"/>
    <property type="match status" value="1"/>
</dbReference>
<feature type="region of interest" description="Disordered" evidence="5">
    <location>
        <begin position="322"/>
        <end position="353"/>
    </location>
</feature>
<dbReference type="Proteomes" id="UP000193218">
    <property type="component" value="Unassembled WGS sequence"/>
</dbReference>
<evidence type="ECO:0000256" key="5">
    <source>
        <dbReference type="SAM" id="MobiDB-lite"/>
    </source>
</evidence>
<dbReference type="RefSeq" id="XP_021868623.1">
    <property type="nucleotide sequence ID" value="XM_022016819.1"/>
</dbReference>
<name>A0A1Y1U8J4_9TREE</name>
<dbReference type="InterPro" id="IPR019787">
    <property type="entry name" value="Znf_PHD-finger"/>
</dbReference>
<sequence length="943" mass="106273">MVTQSYKVKSAKLANGETVFVNDHVYVSPPWSERDGTPYNVARIIEFIPPDSTPRKGRGPSQEISVRLSLYYRQTDISARNVSDFRLLLATIHTDVHPLANVRGKCYVRHKDRIEDLIKWKRLPDHFYFAKFFDPYIRKEYEVIRTENVRNIPPEVREVLLSRYEYLVAEREIVPDLTDSFRACCVCDKWAASQDSVRCEACKNHYHMACVTPPITAKPAKGYSWVCLPCSLQRRKDVEDQKFHYGASSAPAPKPKAGLSKSKDKVPMDLERPDVSYRGWPWRYFGLYTRAEDTLDPDDLIFPRAATRIGRNFQTHVPTWEEQQEAESHRVSGEAEAGPSRHIGVERGHDVGERRHESSIDIWCTPSADLNTYMNDLQSLKMPVPPYNVDRLNRGVLLYTTLGHDRALKIMRGMRLDDFPPKMFTPEEVAIFEAQLEENGGLDTHKTAQLINRTPAEVLRFSYIWKNGKLKEENEALRAHHKVSHSHARQNKTLGAPSLGRIRGHASSTPTDDEVSLYDASFISTNKLQCAACSTKISSAWWRCPRTVPGNAMCEDCGSNYRKYGVISFVKADDVKKSDKDKLKKKVDGVSGASTPVPPAPKLPPCASCRRMEPKSNMARCKICTYSVHSGCYGIAPQDIGLEWVCELCHNVETEMDRLEPHCVLCPREQSSVKNIKSKKPLPDFDLLSALKPTEGNLWCHIICSIFWSEILYRDTKTFKEIEGVTLIPEESWSPSCTLCNQVDGAVIACVDCLLPFHPSCAWLSGYKIGFEFTLAKAGKREVITTAFKEHEGVMLPGCWCKSHDLEGRTIYDPFEIDPELNETALQVYAASYKGVPADDSFPLLRKARGLAHVLPAVPVHEEYESKSCKECGIDVSPIWHKGHGVSKVEAMEVDLQTANGNGAHGLANGHAHDQMDIDSLQNGVQDKGPSSLWLCHQCSFKS</sequence>
<dbReference type="Gene3D" id="3.30.40.10">
    <property type="entry name" value="Zinc/RING finger domain, C3HC4 (zinc finger)"/>
    <property type="match status" value="2"/>
</dbReference>